<organism evidence="10 11">
    <name type="scientific">Candidatus Solincola sediminis</name>
    <dbReference type="NCBI Taxonomy" id="1797199"/>
    <lineage>
        <taxon>Bacteria</taxon>
        <taxon>Bacillati</taxon>
        <taxon>Actinomycetota</taxon>
        <taxon>Candidatus Geothermincolia</taxon>
        <taxon>Candidatus Geothermincolales</taxon>
        <taxon>Candidatus Geothermincolaceae</taxon>
        <taxon>Candidatus Solincola</taxon>
    </lineage>
</organism>
<evidence type="ECO:0000259" key="8">
    <source>
        <dbReference type="Pfam" id="PF00924"/>
    </source>
</evidence>
<dbReference type="InterPro" id="IPR010920">
    <property type="entry name" value="LSM_dom_sf"/>
</dbReference>
<keyword evidence="6 7" id="KW-0472">Membrane</keyword>
<dbReference type="GO" id="GO:0005886">
    <property type="term" value="C:plasma membrane"/>
    <property type="evidence" value="ECO:0007669"/>
    <property type="project" value="UniProtKB-SubCell"/>
</dbReference>
<evidence type="ECO:0000313" key="11">
    <source>
        <dbReference type="Proteomes" id="UP000177876"/>
    </source>
</evidence>
<dbReference type="PANTHER" id="PTHR30221">
    <property type="entry name" value="SMALL-CONDUCTANCE MECHANOSENSITIVE CHANNEL"/>
    <property type="match status" value="1"/>
</dbReference>
<feature type="transmembrane region" description="Helical" evidence="7">
    <location>
        <begin position="64"/>
        <end position="83"/>
    </location>
</feature>
<evidence type="ECO:0000259" key="9">
    <source>
        <dbReference type="Pfam" id="PF21082"/>
    </source>
</evidence>
<protein>
    <recommendedName>
        <fullName evidence="12">Mechanosensitive ion channel protein MscS</fullName>
    </recommendedName>
</protein>
<keyword evidence="4 7" id="KW-0812">Transmembrane</keyword>
<dbReference type="InterPro" id="IPR023408">
    <property type="entry name" value="MscS_beta-dom_sf"/>
</dbReference>
<dbReference type="InterPro" id="IPR049278">
    <property type="entry name" value="MS_channel_C"/>
</dbReference>
<dbReference type="EMBL" id="MELK01000016">
    <property type="protein sequence ID" value="OFW59322.1"/>
    <property type="molecule type" value="Genomic_DNA"/>
</dbReference>
<feature type="domain" description="Mechanosensitive ion channel MscS C-terminal" evidence="9">
    <location>
        <begin position="183"/>
        <end position="266"/>
    </location>
</feature>
<accession>A0A1F2WR05</accession>
<evidence type="ECO:0000256" key="1">
    <source>
        <dbReference type="ARBA" id="ARBA00004651"/>
    </source>
</evidence>
<feature type="domain" description="Mechanosensitive ion channel MscS" evidence="8">
    <location>
        <begin position="109"/>
        <end position="175"/>
    </location>
</feature>
<evidence type="ECO:0000313" key="10">
    <source>
        <dbReference type="EMBL" id="OFW59322.1"/>
    </source>
</evidence>
<keyword evidence="3" id="KW-1003">Cell membrane</keyword>
<name>A0A1F2WR05_9ACTN</name>
<dbReference type="Gene3D" id="1.10.287.1260">
    <property type="match status" value="1"/>
</dbReference>
<keyword evidence="5 7" id="KW-1133">Transmembrane helix</keyword>
<comment type="caution">
    <text evidence="10">The sequence shown here is derived from an EMBL/GenBank/DDBJ whole genome shotgun (WGS) entry which is preliminary data.</text>
</comment>
<dbReference type="InterPro" id="IPR011066">
    <property type="entry name" value="MscS_channel_C_sf"/>
</dbReference>
<comment type="similarity">
    <text evidence="2">Belongs to the MscS (TC 1.A.23) family.</text>
</comment>
<evidence type="ECO:0008006" key="12">
    <source>
        <dbReference type="Google" id="ProtNLM"/>
    </source>
</evidence>
<dbReference type="AlphaFoldDB" id="A0A1F2WR05"/>
<evidence type="ECO:0000256" key="7">
    <source>
        <dbReference type="SAM" id="Phobius"/>
    </source>
</evidence>
<dbReference type="Proteomes" id="UP000177876">
    <property type="component" value="Unassembled WGS sequence"/>
</dbReference>
<dbReference type="STRING" id="1797197.A2Y75_10785"/>
<dbReference type="SUPFAM" id="SSF50182">
    <property type="entry name" value="Sm-like ribonucleoproteins"/>
    <property type="match status" value="1"/>
</dbReference>
<evidence type="ECO:0000256" key="2">
    <source>
        <dbReference type="ARBA" id="ARBA00008017"/>
    </source>
</evidence>
<sequence length="272" mass="29115">MGAMTANLLVDALRNLWDSFVTRLPSLATGLLAILVFYLAARIVRFALNRSISKVRPSGHAAQVISRLGFVAVLILGILVGLGVMGINAAVLVASLGLVSVGVGFALKDVIENFIAGVILILQRPFVVGDVVQIGDVEGSVEDIRVRDTVIRMFDGRQVFVPNAGIFTKAVINNNRNRRRRLEFDVGISYTADTRKAIQEASQALSGVAGILRTPPPLVIATTLGDSSISLKAHFWVDPVEVNLPELKSDAIVALRQRLEAAGIAMPPDTDS</sequence>
<dbReference type="PROSITE" id="PS01246">
    <property type="entry name" value="UPF0003"/>
    <property type="match status" value="1"/>
</dbReference>
<proteinExistence type="inferred from homology"/>
<dbReference type="SUPFAM" id="SSF82689">
    <property type="entry name" value="Mechanosensitive channel protein MscS (YggB), C-terminal domain"/>
    <property type="match status" value="1"/>
</dbReference>
<dbReference type="Gene3D" id="2.30.30.60">
    <property type="match status" value="1"/>
</dbReference>
<dbReference type="InterPro" id="IPR006685">
    <property type="entry name" value="MscS_channel_2nd"/>
</dbReference>
<dbReference type="InterPro" id="IPR045275">
    <property type="entry name" value="MscS_archaea/bacteria_type"/>
</dbReference>
<comment type="subcellular location">
    <subcellularLocation>
        <location evidence="1">Cell membrane</location>
        <topology evidence="1">Multi-pass membrane protein</topology>
    </subcellularLocation>
</comment>
<dbReference type="Pfam" id="PF21082">
    <property type="entry name" value="MS_channel_3rd"/>
    <property type="match status" value="1"/>
</dbReference>
<dbReference type="InterPro" id="IPR011014">
    <property type="entry name" value="MscS_channel_TM-2"/>
</dbReference>
<dbReference type="SUPFAM" id="SSF82861">
    <property type="entry name" value="Mechanosensitive channel protein MscS (YggB), transmembrane region"/>
    <property type="match status" value="1"/>
</dbReference>
<dbReference type="GO" id="GO:0008381">
    <property type="term" value="F:mechanosensitive monoatomic ion channel activity"/>
    <property type="evidence" value="ECO:0007669"/>
    <property type="project" value="InterPro"/>
</dbReference>
<evidence type="ECO:0000256" key="4">
    <source>
        <dbReference type="ARBA" id="ARBA00022692"/>
    </source>
</evidence>
<gene>
    <name evidence="10" type="ORF">A2Y75_10785</name>
</gene>
<dbReference type="PANTHER" id="PTHR30221:SF1">
    <property type="entry name" value="SMALL-CONDUCTANCE MECHANOSENSITIVE CHANNEL"/>
    <property type="match status" value="1"/>
</dbReference>
<evidence type="ECO:0000256" key="3">
    <source>
        <dbReference type="ARBA" id="ARBA00022475"/>
    </source>
</evidence>
<evidence type="ECO:0000256" key="5">
    <source>
        <dbReference type="ARBA" id="ARBA00022989"/>
    </source>
</evidence>
<feature type="transmembrane region" description="Helical" evidence="7">
    <location>
        <begin position="20"/>
        <end position="44"/>
    </location>
</feature>
<dbReference type="Pfam" id="PF00924">
    <property type="entry name" value="MS_channel_2nd"/>
    <property type="match status" value="1"/>
</dbReference>
<dbReference type="InterPro" id="IPR006686">
    <property type="entry name" value="MscS_channel_CS"/>
</dbReference>
<reference evidence="10 11" key="1">
    <citation type="journal article" date="2016" name="Nat. Commun.">
        <title>Thousands of microbial genomes shed light on interconnected biogeochemical processes in an aquifer system.</title>
        <authorList>
            <person name="Anantharaman K."/>
            <person name="Brown C.T."/>
            <person name="Hug L.A."/>
            <person name="Sharon I."/>
            <person name="Castelle C.J."/>
            <person name="Probst A.J."/>
            <person name="Thomas B.C."/>
            <person name="Singh A."/>
            <person name="Wilkins M.J."/>
            <person name="Karaoz U."/>
            <person name="Brodie E.L."/>
            <person name="Williams K.H."/>
            <person name="Hubbard S.S."/>
            <person name="Banfield J.F."/>
        </authorList>
    </citation>
    <scope>NUCLEOTIDE SEQUENCE [LARGE SCALE GENOMIC DNA]</scope>
</reference>
<evidence type="ECO:0000256" key="6">
    <source>
        <dbReference type="ARBA" id="ARBA00023136"/>
    </source>
</evidence>
<dbReference type="Gene3D" id="3.30.70.100">
    <property type="match status" value="1"/>
</dbReference>